<protein>
    <recommendedName>
        <fullName evidence="3">Reverse transcriptase</fullName>
    </recommendedName>
</protein>
<comment type="caution">
    <text evidence="1">The sequence shown here is derived from an EMBL/GenBank/DDBJ whole genome shotgun (WGS) entry which is preliminary data.</text>
</comment>
<feature type="non-terminal residue" evidence="1">
    <location>
        <position position="1"/>
    </location>
</feature>
<proteinExistence type="predicted"/>
<dbReference type="EMBL" id="JARKIE010000015">
    <property type="protein sequence ID" value="KAJ7702415.1"/>
    <property type="molecule type" value="Genomic_DNA"/>
</dbReference>
<dbReference type="AlphaFoldDB" id="A0AAD7DZE5"/>
<evidence type="ECO:0000313" key="2">
    <source>
        <dbReference type="Proteomes" id="UP001221757"/>
    </source>
</evidence>
<sequence>SSNSLKTNTLLLTRLFQFVQKWLRKVGMSAAPDKTEVMHHSWRHDGGESPKFHLRNEDGSEVVVEAGPTLKWLGVLFDRKMTFDAHVRSLTDRACSKVNGSRMLANTVKGLSQEHLRTLYRTCVLPVLTYACPVWWTGKQKHVELIGRVQNQ</sequence>
<name>A0AAD7DZE5_MYCRO</name>
<accession>A0AAD7DZE5</accession>
<organism evidence="1 2">
    <name type="scientific">Mycena rosella</name>
    <name type="common">Pink bonnet</name>
    <name type="synonym">Agaricus rosellus</name>
    <dbReference type="NCBI Taxonomy" id="1033263"/>
    <lineage>
        <taxon>Eukaryota</taxon>
        <taxon>Fungi</taxon>
        <taxon>Dikarya</taxon>
        <taxon>Basidiomycota</taxon>
        <taxon>Agaricomycotina</taxon>
        <taxon>Agaricomycetes</taxon>
        <taxon>Agaricomycetidae</taxon>
        <taxon>Agaricales</taxon>
        <taxon>Marasmiineae</taxon>
        <taxon>Mycenaceae</taxon>
        <taxon>Mycena</taxon>
    </lineage>
</organism>
<dbReference type="PANTHER" id="PTHR33481">
    <property type="entry name" value="REVERSE TRANSCRIPTASE"/>
    <property type="match status" value="1"/>
</dbReference>
<dbReference type="Proteomes" id="UP001221757">
    <property type="component" value="Unassembled WGS sequence"/>
</dbReference>
<evidence type="ECO:0000313" key="1">
    <source>
        <dbReference type="EMBL" id="KAJ7702415.1"/>
    </source>
</evidence>
<feature type="non-terminal residue" evidence="1">
    <location>
        <position position="152"/>
    </location>
</feature>
<dbReference type="PANTHER" id="PTHR33481:SF1">
    <property type="entry name" value="ENDONUCLEASE_EXONUCLEASE_PHOSPHATASE DOMAIN-CONTAINING PROTEIN-RELATED"/>
    <property type="match status" value="1"/>
</dbReference>
<reference evidence="1" key="1">
    <citation type="submission" date="2023-03" db="EMBL/GenBank/DDBJ databases">
        <title>Massive genome expansion in bonnet fungi (Mycena s.s.) driven by repeated elements and novel gene families across ecological guilds.</title>
        <authorList>
            <consortium name="Lawrence Berkeley National Laboratory"/>
            <person name="Harder C.B."/>
            <person name="Miyauchi S."/>
            <person name="Viragh M."/>
            <person name="Kuo A."/>
            <person name="Thoen E."/>
            <person name="Andreopoulos B."/>
            <person name="Lu D."/>
            <person name="Skrede I."/>
            <person name="Drula E."/>
            <person name="Henrissat B."/>
            <person name="Morin E."/>
            <person name="Kohler A."/>
            <person name="Barry K."/>
            <person name="LaButti K."/>
            <person name="Morin E."/>
            <person name="Salamov A."/>
            <person name="Lipzen A."/>
            <person name="Mereny Z."/>
            <person name="Hegedus B."/>
            <person name="Baldrian P."/>
            <person name="Stursova M."/>
            <person name="Weitz H."/>
            <person name="Taylor A."/>
            <person name="Grigoriev I.V."/>
            <person name="Nagy L.G."/>
            <person name="Martin F."/>
            <person name="Kauserud H."/>
        </authorList>
    </citation>
    <scope>NUCLEOTIDE SEQUENCE</scope>
    <source>
        <strain evidence="1">CBHHK067</strain>
    </source>
</reference>
<gene>
    <name evidence="1" type="ORF">B0H17DRAFT_874498</name>
</gene>
<evidence type="ECO:0008006" key="3">
    <source>
        <dbReference type="Google" id="ProtNLM"/>
    </source>
</evidence>
<keyword evidence="2" id="KW-1185">Reference proteome</keyword>